<dbReference type="SUPFAM" id="SSF52540">
    <property type="entry name" value="P-loop containing nucleoside triphosphate hydrolases"/>
    <property type="match status" value="1"/>
</dbReference>
<evidence type="ECO:0000313" key="1">
    <source>
        <dbReference type="EMBL" id="KAF1989173.1"/>
    </source>
</evidence>
<name>A0A6G1H7G2_9PEZI</name>
<evidence type="ECO:0000313" key="2">
    <source>
        <dbReference type="Proteomes" id="UP000800041"/>
    </source>
</evidence>
<dbReference type="Proteomes" id="UP000800041">
    <property type="component" value="Unassembled WGS sequence"/>
</dbReference>
<dbReference type="OrthoDB" id="5426988at2759"/>
<proteinExistence type="predicted"/>
<dbReference type="Gene3D" id="3.40.50.300">
    <property type="entry name" value="P-loop containing nucleotide triphosphate hydrolases"/>
    <property type="match status" value="1"/>
</dbReference>
<accession>A0A6G1H7G2</accession>
<keyword evidence="2" id="KW-1185">Reference proteome</keyword>
<reference evidence="1" key="1">
    <citation type="journal article" date="2020" name="Stud. Mycol.">
        <title>101 Dothideomycetes genomes: a test case for predicting lifestyles and emergence of pathogens.</title>
        <authorList>
            <person name="Haridas S."/>
            <person name="Albert R."/>
            <person name="Binder M."/>
            <person name="Bloem J."/>
            <person name="Labutti K."/>
            <person name="Salamov A."/>
            <person name="Andreopoulos B."/>
            <person name="Baker S."/>
            <person name="Barry K."/>
            <person name="Bills G."/>
            <person name="Bluhm B."/>
            <person name="Cannon C."/>
            <person name="Castanera R."/>
            <person name="Culley D."/>
            <person name="Daum C."/>
            <person name="Ezra D."/>
            <person name="Gonzalez J."/>
            <person name="Henrissat B."/>
            <person name="Kuo A."/>
            <person name="Liang C."/>
            <person name="Lipzen A."/>
            <person name="Lutzoni F."/>
            <person name="Magnuson J."/>
            <person name="Mondo S."/>
            <person name="Nolan M."/>
            <person name="Ohm R."/>
            <person name="Pangilinan J."/>
            <person name="Park H.-J."/>
            <person name="Ramirez L."/>
            <person name="Alfaro M."/>
            <person name="Sun H."/>
            <person name="Tritt A."/>
            <person name="Yoshinaga Y."/>
            <person name="Zwiers L.-H."/>
            <person name="Turgeon B."/>
            <person name="Goodwin S."/>
            <person name="Spatafora J."/>
            <person name="Crous P."/>
            <person name="Grigoriev I."/>
        </authorList>
    </citation>
    <scope>NUCLEOTIDE SEQUENCE</scope>
    <source>
        <strain evidence="1">CBS 113979</strain>
    </source>
</reference>
<dbReference type="AlphaFoldDB" id="A0A6G1H7G2"/>
<gene>
    <name evidence="1" type="ORF">K402DRAFT_418985</name>
</gene>
<dbReference type="EMBL" id="ML977146">
    <property type="protein sequence ID" value="KAF1989173.1"/>
    <property type="molecule type" value="Genomic_DNA"/>
</dbReference>
<dbReference type="InterPro" id="IPR027417">
    <property type="entry name" value="P-loop_NTPase"/>
</dbReference>
<evidence type="ECO:0008006" key="3">
    <source>
        <dbReference type="Google" id="ProtNLM"/>
    </source>
</evidence>
<protein>
    <recommendedName>
        <fullName evidence="3">P-loop containing nucleoside triphosphate hydrolase protein</fullName>
    </recommendedName>
</protein>
<sequence>MAPPLVWINGFPGSGKLTIAKALEELMGPDRVVVDNIQLLSPLEAVRSRANPEYERYRSMYRSRALDRLTVDPSMSDKLVVYTDFQLYDHNGAAAAAEYQSAALRSYRTFLSVVISLAPPENLKRLRSQETGEGSPRKIAEQATMLGSLRDEGSLFRFGGNEELELDVTDLLPEEAAHYILGHVAAHT</sequence>
<organism evidence="1 2">
    <name type="scientific">Aulographum hederae CBS 113979</name>
    <dbReference type="NCBI Taxonomy" id="1176131"/>
    <lineage>
        <taxon>Eukaryota</taxon>
        <taxon>Fungi</taxon>
        <taxon>Dikarya</taxon>
        <taxon>Ascomycota</taxon>
        <taxon>Pezizomycotina</taxon>
        <taxon>Dothideomycetes</taxon>
        <taxon>Pleosporomycetidae</taxon>
        <taxon>Aulographales</taxon>
        <taxon>Aulographaceae</taxon>
    </lineage>
</organism>